<evidence type="ECO:0000313" key="2">
    <source>
        <dbReference type="Proteomes" id="UP001175228"/>
    </source>
</evidence>
<organism evidence="1 2">
    <name type="scientific">Armillaria luteobubalina</name>
    <dbReference type="NCBI Taxonomy" id="153913"/>
    <lineage>
        <taxon>Eukaryota</taxon>
        <taxon>Fungi</taxon>
        <taxon>Dikarya</taxon>
        <taxon>Basidiomycota</taxon>
        <taxon>Agaricomycotina</taxon>
        <taxon>Agaricomycetes</taxon>
        <taxon>Agaricomycetidae</taxon>
        <taxon>Agaricales</taxon>
        <taxon>Marasmiineae</taxon>
        <taxon>Physalacriaceae</taxon>
        <taxon>Armillaria</taxon>
    </lineage>
</organism>
<name>A0AA39V4K4_9AGAR</name>
<dbReference type="Proteomes" id="UP001175228">
    <property type="component" value="Unassembled WGS sequence"/>
</dbReference>
<keyword evidence="2" id="KW-1185">Reference proteome</keyword>
<proteinExistence type="predicted"/>
<comment type="caution">
    <text evidence="1">The sequence shown here is derived from an EMBL/GenBank/DDBJ whole genome shotgun (WGS) entry which is preliminary data.</text>
</comment>
<dbReference type="AlphaFoldDB" id="A0AA39V4K4"/>
<evidence type="ECO:0000313" key="1">
    <source>
        <dbReference type="EMBL" id="KAK0505380.1"/>
    </source>
</evidence>
<sequence>AYLAAPVLLLFYIIGYLWKHQLPKGASGINLDSGRKSWLTVEEMRVYCAERRNAPTHTRLWRILFSK</sequence>
<feature type="non-terminal residue" evidence="1">
    <location>
        <position position="1"/>
    </location>
</feature>
<gene>
    <name evidence="1" type="ORF">EDD18DRAFT_1061146</name>
</gene>
<dbReference type="EMBL" id="JAUEPU010000002">
    <property type="protein sequence ID" value="KAK0505380.1"/>
    <property type="molecule type" value="Genomic_DNA"/>
</dbReference>
<protein>
    <submittedName>
        <fullName evidence="1">Uncharacterized protein</fullName>
    </submittedName>
</protein>
<accession>A0AA39V4K4</accession>
<reference evidence="1" key="1">
    <citation type="submission" date="2023-06" db="EMBL/GenBank/DDBJ databases">
        <authorList>
            <consortium name="Lawrence Berkeley National Laboratory"/>
            <person name="Ahrendt S."/>
            <person name="Sahu N."/>
            <person name="Indic B."/>
            <person name="Wong-Bajracharya J."/>
            <person name="Merenyi Z."/>
            <person name="Ke H.-M."/>
            <person name="Monk M."/>
            <person name="Kocsube S."/>
            <person name="Drula E."/>
            <person name="Lipzen A."/>
            <person name="Balint B."/>
            <person name="Henrissat B."/>
            <person name="Andreopoulos B."/>
            <person name="Martin F.M."/>
            <person name="Harder C.B."/>
            <person name="Rigling D."/>
            <person name="Ford K.L."/>
            <person name="Foster G.D."/>
            <person name="Pangilinan J."/>
            <person name="Papanicolaou A."/>
            <person name="Barry K."/>
            <person name="LaButti K."/>
            <person name="Viragh M."/>
            <person name="Koriabine M."/>
            <person name="Yan M."/>
            <person name="Riley R."/>
            <person name="Champramary S."/>
            <person name="Plett K.L."/>
            <person name="Tsai I.J."/>
            <person name="Slot J."/>
            <person name="Sipos G."/>
            <person name="Plett J."/>
            <person name="Nagy L.G."/>
            <person name="Grigoriev I.V."/>
        </authorList>
    </citation>
    <scope>NUCLEOTIDE SEQUENCE</scope>
    <source>
        <strain evidence="1">HWK02</strain>
    </source>
</reference>